<evidence type="ECO:0000256" key="3">
    <source>
        <dbReference type="ARBA" id="ARBA00022840"/>
    </source>
</evidence>
<dbReference type="GO" id="GO:0005524">
    <property type="term" value="F:ATP binding"/>
    <property type="evidence" value="ECO:0007669"/>
    <property type="project" value="UniProtKB-KW"/>
</dbReference>
<keyword evidence="2" id="KW-0547">Nucleotide-binding</keyword>
<protein>
    <submittedName>
        <fullName evidence="5">ATP-binding cassette domain-containing protein</fullName>
    </submittedName>
</protein>
<keyword evidence="6" id="KW-1185">Reference proteome</keyword>
<sequence length="264" mass="28871">MGQLVQIRDMSFAREQRILFDNLNLDIAQGKITAILGPSGIGKTTLLKLIGGQLTPSSGDILFSGESVCRAKRAQLYQMRRKMGLLFQSGALFPELTVFENVAFPLREHTQLTEPVLQTLVRMKLESVGLRGAEQLMATELSGGMGRRVALARATALDPELMMYDEPFAGQDPISMGVLLKLIRDLNQSLGLTSIVVSHDVTEVLEIADYVYVLADKTIIAQGTADGIKSNQDPRLVQFINGLPNGPVPFHYPASDFLKDLAAQ</sequence>
<dbReference type="InterPro" id="IPR027417">
    <property type="entry name" value="P-loop_NTPase"/>
</dbReference>
<evidence type="ECO:0000313" key="5">
    <source>
        <dbReference type="EMBL" id="MCE2596067.1"/>
    </source>
</evidence>
<reference evidence="5 6" key="1">
    <citation type="journal article" date="2022" name="Environ. Microbiol. Rep.">
        <title>Eco-phylogenetic analyses reveal divergent evolution of vitamin B12 metabolism in the marine bacterial family 'Psychromonadaceae'.</title>
        <authorList>
            <person name="Jin X."/>
            <person name="Yang Y."/>
            <person name="Cao H."/>
            <person name="Gao B."/>
            <person name="Zhao Z."/>
        </authorList>
    </citation>
    <scope>NUCLEOTIDE SEQUENCE [LARGE SCALE GENOMIC DNA]</scope>
    <source>
        <strain evidence="5 6">MKS20</strain>
    </source>
</reference>
<dbReference type="InterPro" id="IPR003439">
    <property type="entry name" value="ABC_transporter-like_ATP-bd"/>
</dbReference>
<dbReference type="SMART" id="SM00382">
    <property type="entry name" value="AAA"/>
    <property type="match status" value="1"/>
</dbReference>
<dbReference type="RefSeq" id="WP_233053723.1">
    <property type="nucleotide sequence ID" value="NZ_JAIMJA010000015.1"/>
</dbReference>
<dbReference type="Gene3D" id="3.40.50.300">
    <property type="entry name" value="P-loop containing nucleotide triphosphate hydrolases"/>
    <property type="match status" value="1"/>
</dbReference>
<gene>
    <name evidence="5" type="ORF">K6Y31_14735</name>
</gene>
<proteinExistence type="predicted"/>
<dbReference type="CDD" id="cd03261">
    <property type="entry name" value="ABC_Org_Solvent_Resistant"/>
    <property type="match status" value="1"/>
</dbReference>
<name>A0ABS8WD63_9GAMM</name>
<dbReference type="PANTHER" id="PTHR43023:SF6">
    <property type="entry name" value="INTERMEMBRANE PHOSPHOLIPID TRANSPORT SYSTEM ATP-BINDING PROTEIN MLAF"/>
    <property type="match status" value="1"/>
</dbReference>
<evidence type="ECO:0000313" key="6">
    <source>
        <dbReference type="Proteomes" id="UP001201273"/>
    </source>
</evidence>
<dbReference type="InterPro" id="IPR003593">
    <property type="entry name" value="AAA+_ATPase"/>
</dbReference>
<accession>A0ABS8WD63</accession>
<keyword evidence="3 5" id="KW-0067">ATP-binding</keyword>
<evidence type="ECO:0000256" key="2">
    <source>
        <dbReference type="ARBA" id="ARBA00022741"/>
    </source>
</evidence>
<feature type="domain" description="ABC transporter" evidence="4">
    <location>
        <begin position="5"/>
        <end position="241"/>
    </location>
</feature>
<dbReference type="PROSITE" id="PS50893">
    <property type="entry name" value="ABC_TRANSPORTER_2"/>
    <property type="match status" value="1"/>
</dbReference>
<keyword evidence="1" id="KW-0813">Transport</keyword>
<comment type="caution">
    <text evidence="5">The sequence shown here is derived from an EMBL/GenBank/DDBJ whole genome shotgun (WGS) entry which is preliminary data.</text>
</comment>
<dbReference type="Pfam" id="PF00005">
    <property type="entry name" value="ABC_tran"/>
    <property type="match status" value="1"/>
</dbReference>
<dbReference type="SUPFAM" id="SSF52540">
    <property type="entry name" value="P-loop containing nucleoside triphosphate hydrolases"/>
    <property type="match status" value="1"/>
</dbReference>
<evidence type="ECO:0000259" key="4">
    <source>
        <dbReference type="PROSITE" id="PS50893"/>
    </source>
</evidence>
<evidence type="ECO:0000256" key="1">
    <source>
        <dbReference type="ARBA" id="ARBA00022448"/>
    </source>
</evidence>
<dbReference type="PANTHER" id="PTHR43023">
    <property type="entry name" value="PROTEIN TRIGALACTOSYLDIACYLGLYCEROL 3, CHLOROPLASTIC"/>
    <property type="match status" value="1"/>
</dbReference>
<organism evidence="5 6">
    <name type="scientific">Motilimonas cestriensis</name>
    <dbReference type="NCBI Taxonomy" id="2742685"/>
    <lineage>
        <taxon>Bacteria</taxon>
        <taxon>Pseudomonadati</taxon>
        <taxon>Pseudomonadota</taxon>
        <taxon>Gammaproteobacteria</taxon>
        <taxon>Alteromonadales</taxon>
        <taxon>Alteromonadales genera incertae sedis</taxon>
        <taxon>Motilimonas</taxon>
    </lineage>
</organism>
<dbReference type="EMBL" id="JAIMJA010000015">
    <property type="protein sequence ID" value="MCE2596067.1"/>
    <property type="molecule type" value="Genomic_DNA"/>
</dbReference>
<dbReference type="Proteomes" id="UP001201273">
    <property type="component" value="Unassembled WGS sequence"/>
</dbReference>